<dbReference type="Proteomes" id="UP001066276">
    <property type="component" value="Chromosome 3_2"/>
</dbReference>
<feature type="region of interest" description="Disordered" evidence="1">
    <location>
        <begin position="1"/>
        <end position="20"/>
    </location>
</feature>
<organism evidence="2 3">
    <name type="scientific">Pleurodeles waltl</name>
    <name type="common">Iberian ribbed newt</name>
    <dbReference type="NCBI Taxonomy" id="8319"/>
    <lineage>
        <taxon>Eukaryota</taxon>
        <taxon>Metazoa</taxon>
        <taxon>Chordata</taxon>
        <taxon>Craniata</taxon>
        <taxon>Vertebrata</taxon>
        <taxon>Euteleostomi</taxon>
        <taxon>Amphibia</taxon>
        <taxon>Batrachia</taxon>
        <taxon>Caudata</taxon>
        <taxon>Salamandroidea</taxon>
        <taxon>Salamandridae</taxon>
        <taxon>Pleurodelinae</taxon>
        <taxon>Pleurodeles</taxon>
    </lineage>
</organism>
<keyword evidence="3" id="KW-1185">Reference proteome</keyword>
<evidence type="ECO:0000313" key="3">
    <source>
        <dbReference type="Proteomes" id="UP001066276"/>
    </source>
</evidence>
<dbReference type="AlphaFoldDB" id="A0AAV7TP53"/>
<proteinExistence type="predicted"/>
<dbReference type="EMBL" id="JANPWB010000006">
    <property type="protein sequence ID" value="KAJ1177548.1"/>
    <property type="molecule type" value="Genomic_DNA"/>
</dbReference>
<protein>
    <submittedName>
        <fullName evidence="2">Uncharacterized protein</fullName>
    </submittedName>
</protein>
<evidence type="ECO:0000313" key="2">
    <source>
        <dbReference type="EMBL" id="KAJ1177548.1"/>
    </source>
</evidence>
<feature type="compositionally biased region" description="Basic and acidic residues" evidence="1">
    <location>
        <begin position="1"/>
        <end position="11"/>
    </location>
</feature>
<evidence type="ECO:0000256" key="1">
    <source>
        <dbReference type="SAM" id="MobiDB-lite"/>
    </source>
</evidence>
<accession>A0AAV7TP53</accession>
<name>A0AAV7TP53_PLEWA</name>
<gene>
    <name evidence="2" type="ORF">NDU88_002803</name>
</gene>
<sequence>MAMAEKEHEAAAARALEGKGQAVEEKKMLLTNEVSQKEQDLKMRQVRESPGEMVPTDLLPCCPVAFVVREVISTWFEVYAMALCIDGGFGDCP</sequence>
<comment type="caution">
    <text evidence="2">The sequence shown here is derived from an EMBL/GenBank/DDBJ whole genome shotgun (WGS) entry which is preliminary data.</text>
</comment>
<reference evidence="2" key="1">
    <citation type="journal article" date="2022" name="bioRxiv">
        <title>Sequencing and chromosome-scale assembly of the giantPleurodeles waltlgenome.</title>
        <authorList>
            <person name="Brown T."/>
            <person name="Elewa A."/>
            <person name="Iarovenko S."/>
            <person name="Subramanian E."/>
            <person name="Araus A.J."/>
            <person name="Petzold A."/>
            <person name="Susuki M."/>
            <person name="Suzuki K.-i.T."/>
            <person name="Hayashi T."/>
            <person name="Toyoda A."/>
            <person name="Oliveira C."/>
            <person name="Osipova E."/>
            <person name="Leigh N.D."/>
            <person name="Simon A."/>
            <person name="Yun M.H."/>
        </authorList>
    </citation>
    <scope>NUCLEOTIDE SEQUENCE</scope>
    <source>
        <strain evidence="2">20211129_DDA</strain>
        <tissue evidence="2">Liver</tissue>
    </source>
</reference>